<comment type="similarity">
    <text evidence="1">Belongs to the BROX family.</text>
</comment>
<organism evidence="4">
    <name type="scientific">Palpitomonas bilix</name>
    <dbReference type="NCBI Taxonomy" id="652834"/>
    <lineage>
        <taxon>Eukaryota</taxon>
        <taxon>Eukaryota incertae sedis</taxon>
    </lineage>
</organism>
<dbReference type="InterPro" id="IPR004328">
    <property type="entry name" value="BRO1_dom"/>
</dbReference>
<dbReference type="PANTHER" id="PTHR23032">
    <property type="entry name" value="BRO1 DOMAIN-CONTAINING PROTEIN BROX"/>
    <property type="match status" value="1"/>
</dbReference>
<evidence type="ECO:0000256" key="1">
    <source>
        <dbReference type="ARBA" id="ARBA00008901"/>
    </source>
</evidence>
<feature type="compositionally biased region" description="Basic and acidic residues" evidence="2">
    <location>
        <begin position="370"/>
        <end position="386"/>
    </location>
</feature>
<dbReference type="AlphaFoldDB" id="A0A7S3DC62"/>
<evidence type="ECO:0000256" key="2">
    <source>
        <dbReference type="SAM" id="MobiDB-lite"/>
    </source>
</evidence>
<feature type="region of interest" description="Disordered" evidence="2">
    <location>
        <begin position="363"/>
        <end position="386"/>
    </location>
</feature>
<protein>
    <recommendedName>
        <fullName evidence="3">BRO1 domain-containing protein</fullName>
    </recommendedName>
</protein>
<dbReference type="PANTHER" id="PTHR23032:SF13">
    <property type="entry name" value="BRO1 DOMAIN-CONTAINING PROTEIN BROX"/>
    <property type="match status" value="1"/>
</dbReference>
<dbReference type="InterPro" id="IPR038898">
    <property type="entry name" value="BROX"/>
</dbReference>
<dbReference type="InterPro" id="IPR038499">
    <property type="entry name" value="BRO1_sf"/>
</dbReference>
<reference evidence="4" key="1">
    <citation type="submission" date="2021-01" db="EMBL/GenBank/DDBJ databases">
        <authorList>
            <person name="Corre E."/>
            <person name="Pelletier E."/>
            <person name="Niang G."/>
            <person name="Scheremetjew M."/>
            <person name="Finn R."/>
            <person name="Kale V."/>
            <person name="Holt S."/>
            <person name="Cochrane G."/>
            <person name="Meng A."/>
            <person name="Brown T."/>
            <person name="Cohen L."/>
        </authorList>
    </citation>
    <scope>NUCLEOTIDE SEQUENCE</scope>
    <source>
        <strain evidence="4">NIES-2562</strain>
    </source>
</reference>
<name>A0A7S3DC62_9EUKA</name>
<evidence type="ECO:0000259" key="3">
    <source>
        <dbReference type="SMART" id="SM01041"/>
    </source>
</evidence>
<proteinExistence type="inferred from homology"/>
<dbReference type="SMART" id="SM01041">
    <property type="entry name" value="BRO1"/>
    <property type="match status" value="1"/>
</dbReference>
<dbReference type="EMBL" id="HBIB01022956">
    <property type="protein sequence ID" value="CAE0252787.1"/>
    <property type="molecule type" value="Transcribed_RNA"/>
</dbReference>
<evidence type="ECO:0000313" key="4">
    <source>
        <dbReference type="EMBL" id="CAE0252787.1"/>
    </source>
</evidence>
<dbReference type="Gene3D" id="1.25.40.280">
    <property type="entry name" value="alix/aip1 like domains"/>
    <property type="match status" value="1"/>
</dbReference>
<feature type="domain" description="BRO1" evidence="3">
    <location>
        <begin position="12"/>
        <end position="364"/>
    </location>
</feature>
<dbReference type="Pfam" id="PF03097">
    <property type="entry name" value="BRO1"/>
    <property type="match status" value="1"/>
</dbReference>
<accession>A0A7S3DC62</accession>
<sequence>MGIRRYFHGAIAVPSYPIPDAIPVTREGTDDLSRKFAQFFRYREAMLAALFPPGRGGSPPLGDAVRAINKYVSQLPFLTQLYDDGRRAITSRLKFNWTVVCGLKPKRCTYTKSAMGEVCMVLTVKSMFHIRCAASIAENALNKEDFIDCAGHAVDLLREASAVHRYVAQTVLGGGQAAALANEAAETNPEYHQMMEYVCLAYASFVALRKAQVKEFLPEVLARISASVFRYFDMALTKLEGMGRNARLANSAFVSFIRISAVVHKAYAWKCWSGHLWGLKSYGEAICCLTAARSELELLRGPKGKNPLPAFATAVLHVVVEQREKYAKANFENYAKPVPDEKEAQKHFPDGKELFPSAKRFELAGDDVEEAGRGGDEVGKEGEGEE</sequence>
<gene>
    <name evidence="4" type="ORF">PBIL07802_LOCUS15016</name>
</gene>